<accession>A0A8C4PKK5</accession>
<dbReference type="InterPro" id="IPR012675">
    <property type="entry name" value="Beta-grasp_dom_sf"/>
</dbReference>
<sequence>MTADELVFFVNGKKVVEKNADPETTLLAYLRRKLGLSGTKLGCGEGGCGACTVMFSKYDRLQNKIVHFPANACLAPICSLHHVAVTTVEGIGSTKTRLHPVQVFLEVLTAFIHSSPKISEHPYDSLFELCQERIAKSHGSQCGFCTPGIVMSMYTLLRNQPEPTMEEIEDALQGNLCRCTGYRPILQGFRTFARNRPTVRNEECSAFWQEVPMEVVVRHQAHWLDTSLDPASVLDILGGSPTKIPV</sequence>
<dbReference type="PANTHER" id="PTHR45444">
    <property type="entry name" value="XANTHINE DEHYDROGENASE"/>
    <property type="match status" value="1"/>
</dbReference>
<dbReference type="Pfam" id="PF01799">
    <property type="entry name" value="Fer2_2"/>
    <property type="match status" value="1"/>
</dbReference>
<dbReference type="InterPro" id="IPR036884">
    <property type="entry name" value="2Fe-2S-bd_dom_sf"/>
</dbReference>
<evidence type="ECO:0000256" key="4">
    <source>
        <dbReference type="ARBA" id="ARBA00023004"/>
    </source>
</evidence>
<dbReference type="InterPro" id="IPR016208">
    <property type="entry name" value="Ald_Oxase/xanthine_DH-like"/>
</dbReference>
<evidence type="ECO:0000256" key="3">
    <source>
        <dbReference type="ARBA" id="ARBA00023002"/>
    </source>
</evidence>
<reference evidence="7 8" key="1">
    <citation type="journal article" date="2020" name="Nat. Commun.">
        <title>Donkey genomes provide new insights into domestication and selection for coat color.</title>
        <authorList>
            <person name="Wang"/>
            <person name="C."/>
            <person name="Li"/>
            <person name="H."/>
            <person name="Guo"/>
            <person name="Y."/>
            <person name="Huang"/>
            <person name="J."/>
            <person name="Sun"/>
            <person name="Y."/>
            <person name="Min"/>
            <person name="J."/>
            <person name="Wang"/>
            <person name="J."/>
            <person name="Fang"/>
            <person name="X."/>
            <person name="Zhao"/>
            <person name="Z."/>
            <person name="Wang"/>
            <person name="S."/>
            <person name="Zhang"/>
            <person name="Y."/>
            <person name="Liu"/>
            <person name="Q."/>
            <person name="Jiang"/>
            <person name="Q."/>
            <person name="Wang"/>
            <person name="X."/>
            <person name="Guo"/>
            <person name="Y."/>
            <person name="Yang"/>
            <person name="C."/>
            <person name="Wang"/>
            <person name="Y."/>
            <person name="Tian"/>
            <person name="F."/>
            <person name="Zhuang"/>
            <person name="G."/>
            <person name="Fan"/>
            <person name="Y."/>
            <person name="Gao"/>
            <person name="Q."/>
            <person name="Li"/>
            <person name="Y."/>
            <person name="Ju"/>
            <person name="Z."/>
            <person name="Li"/>
            <person name="J."/>
            <person name="Li"/>
            <person name="R."/>
            <person name="Hou"/>
            <person name="M."/>
            <person name="Yang"/>
            <person name="G."/>
            <person name="Liu"/>
            <person name="G."/>
            <person name="Liu"/>
            <person name="W."/>
            <person name="Guo"/>
            <person name="J."/>
            <person name="Pan"/>
            <person name="S."/>
            <person name="Fan"/>
            <person name="G."/>
            <person name="Zhang"/>
            <person name="W."/>
            <person name="Zhang"/>
            <person name="R."/>
            <person name="Yu"/>
            <person name="J."/>
            <person name="Zhang"/>
            <person name="X."/>
            <person name="Yin"/>
            <person name="Q."/>
            <person name="Ji"/>
            <person name="C."/>
            <person name="Jin"/>
            <person name="Y."/>
            <person name="Yue"/>
            <person name="G."/>
            <person name="Liu"/>
            <person name="M."/>
            <person name="Xu"/>
            <person name="J."/>
            <person name="Liu"/>
            <person name="S."/>
            <person name="Jordana"/>
            <person name="J."/>
            <person name="Noce"/>
            <person name="A."/>
            <person name="Amills"/>
            <person name="M."/>
            <person name="Wu"/>
            <person name="D.D."/>
            <person name="Li"/>
            <person name="S."/>
            <person name="Zhou"/>
            <person name="X. and Zhong"/>
            <person name="J."/>
        </authorList>
    </citation>
    <scope>NUCLEOTIDE SEQUENCE [LARGE SCALE GENOMIC DNA]</scope>
</reference>
<organism evidence="7 8">
    <name type="scientific">Equus asinus</name>
    <name type="common">Donkey</name>
    <name type="synonym">Equus africanus asinus</name>
    <dbReference type="NCBI Taxonomy" id="9793"/>
    <lineage>
        <taxon>Eukaryota</taxon>
        <taxon>Metazoa</taxon>
        <taxon>Chordata</taxon>
        <taxon>Craniata</taxon>
        <taxon>Vertebrata</taxon>
        <taxon>Euteleostomi</taxon>
        <taxon>Mammalia</taxon>
        <taxon>Eutheria</taxon>
        <taxon>Laurasiatheria</taxon>
        <taxon>Perissodactyla</taxon>
        <taxon>Equidae</taxon>
        <taxon>Equus</taxon>
    </lineage>
</organism>
<dbReference type="PROSITE" id="PS51085">
    <property type="entry name" value="2FE2S_FER_2"/>
    <property type="match status" value="1"/>
</dbReference>
<dbReference type="Proteomes" id="UP000694387">
    <property type="component" value="Chromosome 6"/>
</dbReference>
<dbReference type="GO" id="GO:0005506">
    <property type="term" value="F:iron ion binding"/>
    <property type="evidence" value="ECO:0007669"/>
    <property type="project" value="InterPro"/>
</dbReference>
<dbReference type="InterPro" id="IPR036010">
    <property type="entry name" value="2Fe-2S_ferredoxin-like_sf"/>
</dbReference>
<dbReference type="Gene3D" id="1.10.150.120">
    <property type="entry name" value="[2Fe-2S]-binding domain"/>
    <property type="match status" value="1"/>
</dbReference>
<name>A0A8C4PKK5_EQUAS</name>
<keyword evidence="1" id="KW-0001">2Fe-2S</keyword>
<dbReference type="FunFam" id="3.10.20.30:FF:000015">
    <property type="entry name" value="Aldehyde oxidase 1"/>
    <property type="match status" value="1"/>
</dbReference>
<feature type="domain" description="2Fe-2S ferredoxin-type" evidence="6">
    <location>
        <begin position="4"/>
        <end position="91"/>
    </location>
</feature>
<dbReference type="AlphaFoldDB" id="A0A8C4PKK5"/>
<dbReference type="Ensembl" id="ENSEAST00005013063.2">
    <property type="protein sequence ID" value="ENSEASP00005012022.2"/>
    <property type="gene ID" value="ENSEASG00005032438.1"/>
</dbReference>
<keyword evidence="2" id="KW-0479">Metal-binding</keyword>
<keyword evidence="4" id="KW-0408">Iron</keyword>
<evidence type="ECO:0000256" key="1">
    <source>
        <dbReference type="ARBA" id="ARBA00022714"/>
    </source>
</evidence>
<dbReference type="SUPFAM" id="SSF47741">
    <property type="entry name" value="CO dehydrogenase ISP C-domain like"/>
    <property type="match status" value="1"/>
</dbReference>
<evidence type="ECO:0000313" key="8">
    <source>
        <dbReference type="Proteomes" id="UP000694387"/>
    </source>
</evidence>
<dbReference type="PANTHER" id="PTHR45444:SF3">
    <property type="entry name" value="XANTHINE DEHYDROGENASE"/>
    <property type="match status" value="1"/>
</dbReference>
<keyword evidence="8" id="KW-1185">Reference proteome</keyword>
<proteinExistence type="predicted"/>
<dbReference type="Pfam" id="PF00111">
    <property type="entry name" value="Fer2"/>
    <property type="match status" value="1"/>
</dbReference>
<dbReference type="InterPro" id="IPR001041">
    <property type="entry name" value="2Fe-2S_ferredoxin-type"/>
</dbReference>
<keyword evidence="5" id="KW-0411">Iron-sulfur</keyword>
<evidence type="ECO:0000313" key="7">
    <source>
        <dbReference type="Ensembl" id="ENSEASP00005012022.2"/>
    </source>
</evidence>
<dbReference type="SMR" id="A0A8C4PKK5"/>
<dbReference type="SUPFAM" id="SSF54292">
    <property type="entry name" value="2Fe-2S ferredoxin-like"/>
    <property type="match status" value="1"/>
</dbReference>
<evidence type="ECO:0000259" key="6">
    <source>
        <dbReference type="PROSITE" id="PS51085"/>
    </source>
</evidence>
<dbReference type="GO" id="GO:0016491">
    <property type="term" value="F:oxidoreductase activity"/>
    <property type="evidence" value="ECO:0007669"/>
    <property type="project" value="UniProtKB-KW"/>
</dbReference>
<protein>
    <recommendedName>
        <fullName evidence="6">2Fe-2S ferredoxin-type domain-containing protein</fullName>
    </recommendedName>
</protein>
<dbReference type="GeneTree" id="ENSGT00950000183114"/>
<dbReference type="PROSITE" id="PS00197">
    <property type="entry name" value="2FE2S_FER_1"/>
    <property type="match status" value="1"/>
</dbReference>
<evidence type="ECO:0000256" key="2">
    <source>
        <dbReference type="ARBA" id="ARBA00022723"/>
    </source>
</evidence>
<dbReference type="Gene3D" id="3.10.20.30">
    <property type="match status" value="1"/>
</dbReference>
<gene>
    <name evidence="7" type="primary">LOC106847249</name>
</gene>
<dbReference type="GO" id="GO:0051537">
    <property type="term" value="F:2 iron, 2 sulfur cluster binding"/>
    <property type="evidence" value="ECO:0007669"/>
    <property type="project" value="UniProtKB-KW"/>
</dbReference>
<reference evidence="7" key="3">
    <citation type="submission" date="2025-09" db="UniProtKB">
        <authorList>
            <consortium name="Ensembl"/>
        </authorList>
    </citation>
    <scope>IDENTIFICATION</scope>
</reference>
<keyword evidence="3" id="KW-0560">Oxidoreductase</keyword>
<evidence type="ECO:0000256" key="5">
    <source>
        <dbReference type="ARBA" id="ARBA00023014"/>
    </source>
</evidence>
<dbReference type="InterPro" id="IPR006058">
    <property type="entry name" value="2Fe2S_fd_BS"/>
</dbReference>
<reference evidence="7" key="2">
    <citation type="submission" date="2025-08" db="UniProtKB">
        <authorList>
            <consortium name="Ensembl"/>
        </authorList>
    </citation>
    <scope>IDENTIFICATION</scope>
</reference>
<dbReference type="InterPro" id="IPR002888">
    <property type="entry name" value="2Fe-2S-bd"/>
</dbReference>